<dbReference type="Gene3D" id="3.40.525.10">
    <property type="entry name" value="CRAL-TRIO lipid binding domain"/>
    <property type="match status" value="1"/>
</dbReference>
<comment type="caution">
    <text evidence="2">The sequence shown here is derived from an EMBL/GenBank/DDBJ whole genome shotgun (WGS) entry which is preliminary data.</text>
</comment>
<dbReference type="InterPro" id="IPR001251">
    <property type="entry name" value="CRAL-TRIO_dom"/>
</dbReference>
<dbReference type="InterPro" id="IPR044834">
    <property type="entry name" value="PATL"/>
</dbReference>
<dbReference type="CDD" id="cd00170">
    <property type="entry name" value="SEC14"/>
    <property type="match status" value="1"/>
</dbReference>
<evidence type="ECO:0000313" key="3">
    <source>
        <dbReference type="Proteomes" id="UP000631114"/>
    </source>
</evidence>
<reference evidence="2 3" key="1">
    <citation type="submission" date="2020-10" db="EMBL/GenBank/DDBJ databases">
        <title>The Coptis chinensis genome and diversification of protoberbering-type alkaloids.</title>
        <authorList>
            <person name="Wang B."/>
            <person name="Shu S."/>
            <person name="Song C."/>
            <person name="Liu Y."/>
        </authorList>
    </citation>
    <scope>NUCLEOTIDE SEQUENCE [LARGE SCALE GENOMIC DNA]</scope>
    <source>
        <strain evidence="2">HL-2020</strain>
        <tissue evidence="2">Leaf</tissue>
    </source>
</reference>
<dbReference type="PANTHER" id="PTHR45932:SF17">
    <property type="entry name" value="CELLULAR RETINALDEHYDE-BINDING_TRIPLE FUNCTION DOMAIN-CONTAINING PROTEIN"/>
    <property type="match status" value="1"/>
</dbReference>
<name>A0A835M2U3_9MAGN</name>
<dbReference type="Proteomes" id="UP000631114">
    <property type="component" value="Unassembled WGS sequence"/>
</dbReference>
<dbReference type="AlphaFoldDB" id="A0A835M2U3"/>
<accession>A0A835M2U3</accession>
<dbReference type="PROSITE" id="PS50191">
    <property type="entry name" value="CRAL_TRIO"/>
    <property type="match status" value="1"/>
</dbReference>
<dbReference type="InterPro" id="IPR036865">
    <property type="entry name" value="CRAL-TRIO_dom_sf"/>
</dbReference>
<sequence>MRGCRRGWFDDLFADNLSSKTGVFSQEIVVAVAKEEEEEAKTETFVETKEEETTPIVVEEEQVKDAFTMVKNTVLWRKEFGIEGLHDEDLGTDLEKVVFMNGFDKEGHPVCYNVYGEFQSKELYQKTFSDEEKSKNFLRRNFVMLLIKLSLFLQDNYPEFVAKQIFINVPWWYLAFNRMISPFLTLRTKSKAAMAALDGHIYIFGGGNRDLCSSKVGFRSVEEEGGGLMVLVAAGAGGRWLRRRLSRCRRWSGFQICGLKEAVVVAAMRCHVGWFMGAAVGGGGEGVGSTSGAASCGGRRRSGKKKV</sequence>
<dbReference type="SUPFAM" id="SSF52087">
    <property type="entry name" value="CRAL/TRIO domain"/>
    <property type="match status" value="1"/>
</dbReference>
<dbReference type="PANTHER" id="PTHR45932">
    <property type="entry name" value="PATELLIN-1"/>
    <property type="match status" value="1"/>
</dbReference>
<proteinExistence type="predicted"/>
<evidence type="ECO:0000259" key="1">
    <source>
        <dbReference type="PROSITE" id="PS50191"/>
    </source>
</evidence>
<dbReference type="OrthoDB" id="75724at2759"/>
<feature type="domain" description="CRAL-TRIO" evidence="1">
    <location>
        <begin position="130"/>
        <end position="233"/>
    </location>
</feature>
<evidence type="ECO:0000313" key="2">
    <source>
        <dbReference type="EMBL" id="KAF9614347.1"/>
    </source>
</evidence>
<dbReference type="GO" id="GO:0008289">
    <property type="term" value="F:lipid binding"/>
    <property type="evidence" value="ECO:0007669"/>
    <property type="project" value="InterPro"/>
</dbReference>
<organism evidence="2 3">
    <name type="scientific">Coptis chinensis</name>
    <dbReference type="NCBI Taxonomy" id="261450"/>
    <lineage>
        <taxon>Eukaryota</taxon>
        <taxon>Viridiplantae</taxon>
        <taxon>Streptophyta</taxon>
        <taxon>Embryophyta</taxon>
        <taxon>Tracheophyta</taxon>
        <taxon>Spermatophyta</taxon>
        <taxon>Magnoliopsida</taxon>
        <taxon>Ranunculales</taxon>
        <taxon>Ranunculaceae</taxon>
        <taxon>Coptidoideae</taxon>
        <taxon>Coptis</taxon>
    </lineage>
</organism>
<keyword evidence="3" id="KW-1185">Reference proteome</keyword>
<dbReference type="Pfam" id="PF00650">
    <property type="entry name" value="CRAL_TRIO"/>
    <property type="match status" value="1"/>
</dbReference>
<dbReference type="EMBL" id="JADFTS010000003">
    <property type="protein sequence ID" value="KAF9614347.1"/>
    <property type="molecule type" value="Genomic_DNA"/>
</dbReference>
<protein>
    <recommendedName>
        <fullName evidence="1">CRAL-TRIO domain-containing protein</fullName>
    </recommendedName>
</protein>
<gene>
    <name evidence="2" type="ORF">IFM89_018100</name>
</gene>